<evidence type="ECO:0000313" key="3">
    <source>
        <dbReference type="Proteomes" id="UP000477750"/>
    </source>
</evidence>
<dbReference type="EMBL" id="WIAO01000038">
    <property type="protein sequence ID" value="MQM28229.1"/>
    <property type="molecule type" value="Genomic_DNA"/>
</dbReference>
<evidence type="ECO:0000313" key="2">
    <source>
        <dbReference type="EMBL" id="MQM28229.1"/>
    </source>
</evidence>
<feature type="transmembrane region" description="Helical" evidence="1">
    <location>
        <begin position="61"/>
        <end position="79"/>
    </location>
</feature>
<reference evidence="2 3" key="1">
    <citation type="submission" date="2019-10" db="EMBL/GenBank/DDBJ databases">
        <title>Glycomyces albidus sp. nov., a novel actinomycete isolated from rhizosphere soil of wheat (Triticum aestivum L.).</title>
        <authorList>
            <person name="Qian L."/>
        </authorList>
    </citation>
    <scope>NUCLEOTIDE SEQUENCE [LARGE SCALE GENOMIC DNA]</scope>
    <source>
        <strain evidence="2 3">NEAU-7082</strain>
    </source>
</reference>
<evidence type="ECO:0000256" key="1">
    <source>
        <dbReference type="SAM" id="Phobius"/>
    </source>
</evidence>
<proteinExistence type="predicted"/>
<dbReference type="AlphaFoldDB" id="A0A6L5GEU7"/>
<feature type="transmembrane region" description="Helical" evidence="1">
    <location>
        <begin position="85"/>
        <end position="107"/>
    </location>
</feature>
<keyword evidence="3" id="KW-1185">Reference proteome</keyword>
<gene>
    <name evidence="2" type="ORF">GFD30_22075</name>
</gene>
<accession>A0A6L5GEU7</accession>
<keyword evidence="1" id="KW-1133">Transmembrane helix</keyword>
<keyword evidence="1" id="KW-0812">Transmembrane</keyword>
<protein>
    <submittedName>
        <fullName evidence="2">Uncharacterized protein</fullName>
    </submittedName>
</protein>
<name>A0A6L5GEU7_9ACTN</name>
<feature type="transmembrane region" description="Helical" evidence="1">
    <location>
        <begin position="7"/>
        <end position="25"/>
    </location>
</feature>
<organism evidence="2 3">
    <name type="scientific">Glycomyces albidus</name>
    <dbReference type="NCBI Taxonomy" id="2656774"/>
    <lineage>
        <taxon>Bacteria</taxon>
        <taxon>Bacillati</taxon>
        <taxon>Actinomycetota</taxon>
        <taxon>Actinomycetes</taxon>
        <taxon>Glycomycetales</taxon>
        <taxon>Glycomycetaceae</taxon>
        <taxon>Glycomyces</taxon>
    </lineage>
</organism>
<comment type="caution">
    <text evidence="2">The sequence shown here is derived from an EMBL/GenBank/DDBJ whole genome shotgun (WGS) entry which is preliminary data.</text>
</comment>
<keyword evidence="1" id="KW-0472">Membrane</keyword>
<dbReference type="Proteomes" id="UP000477750">
    <property type="component" value="Unassembled WGS sequence"/>
</dbReference>
<feature type="transmembrane region" description="Helical" evidence="1">
    <location>
        <begin position="31"/>
        <end position="49"/>
    </location>
</feature>
<dbReference type="RefSeq" id="WP_153027335.1">
    <property type="nucleotide sequence ID" value="NZ_WIAO01000038.1"/>
</dbReference>
<sequence length="127" mass="13295">MARIITVLHLFATVFLGFLLAYLGVPIAYAWLSAVAIVGLAAIVAGRRIQERADPEAPPSVLTAIGYGFLLVFAPLLFAGGTEAMIFPVALAVGLAGGIAIVVAYRYTYRFLSNRGKTAEPQGPSAA</sequence>